<dbReference type="PANTHER" id="PTHR28251:SF1">
    <property type="entry name" value="V-TYPE ATPASE ASSEMBLY FACTOR PKR1"/>
    <property type="match status" value="1"/>
</dbReference>
<dbReference type="Pfam" id="PF08636">
    <property type="entry name" value="Pkr1"/>
    <property type="match status" value="1"/>
</dbReference>
<dbReference type="InterPro" id="IPR013945">
    <property type="entry name" value="Pkr1"/>
</dbReference>
<feature type="compositionally biased region" description="Polar residues" evidence="1">
    <location>
        <begin position="105"/>
        <end position="114"/>
    </location>
</feature>
<feature type="region of interest" description="Disordered" evidence="1">
    <location>
        <begin position="100"/>
        <end position="124"/>
    </location>
</feature>
<feature type="transmembrane region" description="Helical" evidence="2">
    <location>
        <begin position="20"/>
        <end position="40"/>
    </location>
</feature>
<keyword evidence="2" id="KW-1133">Transmembrane helix</keyword>
<dbReference type="PANTHER" id="PTHR28251">
    <property type="entry name" value="V-TYPE ATPASE ASSEMBLY FACTOR PKR1"/>
    <property type="match status" value="1"/>
</dbReference>
<sequence length="124" mass="14066">MAFIVELWESVFTPGTTPALIKATHASFILLLISLVTFIFLTKSIHFVNLFVIAVLLYGTVIWFINELQQVKLKDNEELNAKETEGEEIEKKKKTVNTVVDTESINEPKTTISDETVAPRKRKT</sequence>
<dbReference type="GO" id="GO:0005789">
    <property type="term" value="C:endoplasmic reticulum membrane"/>
    <property type="evidence" value="ECO:0007669"/>
    <property type="project" value="TreeGrafter"/>
</dbReference>
<name>H8WVX7_CANO9</name>
<reference evidence="3 4" key="1">
    <citation type="journal article" date="2012" name="PLoS ONE">
        <title>Sequence and analysis of the genome of the pathogenic yeast Candida orthopsilosis.</title>
        <authorList>
            <person name="Riccombeni A."/>
            <person name="Vidanes G."/>
            <person name="Proux-Wera E."/>
            <person name="Wolfe K.H."/>
            <person name="Butler G."/>
        </authorList>
    </citation>
    <scope>NUCLEOTIDE SEQUENCE [LARGE SCALE GENOMIC DNA]</scope>
    <source>
        <strain evidence="3 4">Co 90-125</strain>
    </source>
</reference>
<keyword evidence="2" id="KW-0472">Membrane</keyword>
<feature type="transmembrane region" description="Helical" evidence="2">
    <location>
        <begin position="47"/>
        <end position="65"/>
    </location>
</feature>
<accession>H8WVX7</accession>
<dbReference type="KEGG" id="cot:CORT_0A02100"/>
<dbReference type="AlphaFoldDB" id="H8WVX7"/>
<gene>
    <name evidence="3" type="ORF">CORT_0A02100</name>
</gene>
<dbReference type="HOGENOM" id="CLU_068499_1_0_1"/>
<dbReference type="GO" id="GO:0070072">
    <property type="term" value="P:vacuolar proton-transporting V-type ATPase complex assembly"/>
    <property type="evidence" value="ECO:0007669"/>
    <property type="project" value="InterPro"/>
</dbReference>
<dbReference type="OrthoDB" id="9626941at2759"/>
<protein>
    <submittedName>
        <fullName evidence="3">Pkr1 protein</fullName>
    </submittedName>
</protein>
<dbReference type="eggNOG" id="ENOG502S6V3">
    <property type="taxonomic scope" value="Eukaryota"/>
</dbReference>
<dbReference type="GeneID" id="14536831"/>
<evidence type="ECO:0000256" key="2">
    <source>
        <dbReference type="SAM" id="Phobius"/>
    </source>
</evidence>
<organism evidence="3 4">
    <name type="scientific">Candida orthopsilosis (strain 90-125)</name>
    <name type="common">Yeast</name>
    <dbReference type="NCBI Taxonomy" id="1136231"/>
    <lineage>
        <taxon>Eukaryota</taxon>
        <taxon>Fungi</taxon>
        <taxon>Dikarya</taxon>
        <taxon>Ascomycota</taxon>
        <taxon>Saccharomycotina</taxon>
        <taxon>Pichiomycetes</taxon>
        <taxon>Debaryomycetaceae</taxon>
        <taxon>Candida/Lodderomyces clade</taxon>
        <taxon>Candida</taxon>
    </lineage>
</organism>
<dbReference type="RefSeq" id="XP_003866041.1">
    <property type="nucleotide sequence ID" value="XM_003865993.1"/>
</dbReference>
<evidence type="ECO:0000313" key="3">
    <source>
        <dbReference type="EMBL" id="CCG20601.1"/>
    </source>
</evidence>
<keyword evidence="4" id="KW-1185">Reference proteome</keyword>
<dbReference type="EMBL" id="HE681719">
    <property type="protein sequence ID" value="CCG20601.1"/>
    <property type="molecule type" value="Genomic_DNA"/>
</dbReference>
<evidence type="ECO:0000256" key="1">
    <source>
        <dbReference type="SAM" id="MobiDB-lite"/>
    </source>
</evidence>
<evidence type="ECO:0000313" key="4">
    <source>
        <dbReference type="Proteomes" id="UP000005018"/>
    </source>
</evidence>
<dbReference type="Proteomes" id="UP000005018">
    <property type="component" value="Chromosome 1"/>
</dbReference>
<proteinExistence type="predicted"/>
<keyword evidence="2" id="KW-0812">Transmembrane</keyword>